<name>M4HPD9_9CAUD</name>
<protein>
    <submittedName>
        <fullName evidence="1">Uncharacterized protein</fullName>
    </submittedName>
</protein>
<gene>
    <name evidence="1" type="primary">orf178</name>
</gene>
<dbReference type="KEGG" id="vg:15041936"/>
<dbReference type="EMBL" id="JX094431">
    <property type="protein sequence ID" value="AFQ96487.1"/>
    <property type="molecule type" value="Genomic_DNA"/>
</dbReference>
<organism evidence="1 2">
    <name type="scientific">Bacillus phage vB_BceM_Bc431v3</name>
    <dbReference type="NCBI Taxonomy" id="1195072"/>
    <lineage>
        <taxon>Viruses</taxon>
        <taxon>Duplodnaviria</taxon>
        <taxon>Heunggongvirae</taxon>
        <taxon>Uroviricota</taxon>
        <taxon>Caudoviricetes</taxon>
        <taxon>Herelleviridae</taxon>
        <taxon>Bastillevirinae</taxon>
        <taxon>Caeruleovirus</taxon>
        <taxon>Caeruleovirus Bc431</taxon>
    </lineage>
</organism>
<dbReference type="OrthoDB" id="39403at10239"/>
<evidence type="ECO:0000313" key="1">
    <source>
        <dbReference type="EMBL" id="AFQ96487.1"/>
    </source>
</evidence>
<keyword evidence="2" id="KW-1185">Reference proteome</keyword>
<reference evidence="1 2" key="1">
    <citation type="journal article" date="2013" name="Virol. J.">
        <title>Genome sequence and analysis of a broad-host range lytic bacteriophage that infects the Bacillus cereus group.</title>
        <authorList>
            <person name="El-Arabi T.F."/>
            <person name="Griffiths M.W."/>
            <person name="She Y.M."/>
            <person name="Villegas A."/>
            <person name="Lingohr E.J."/>
            <person name="Kropinski A.M."/>
        </authorList>
    </citation>
    <scope>NUCLEOTIDE SEQUENCE [LARGE SCALE GENOMIC DNA]</scope>
</reference>
<accession>M4HPD9</accession>
<sequence length="40" mass="4817">MVEKVKKLIRDYESGQTRLNIYDLAFMLKEIAENKLKEEE</sequence>
<dbReference type="RefSeq" id="YP_007677077.1">
    <property type="nucleotide sequence ID" value="NC_020873.1"/>
</dbReference>
<dbReference type="GeneID" id="15041936"/>
<proteinExistence type="predicted"/>
<dbReference type="Proteomes" id="UP000011865">
    <property type="component" value="Segment"/>
</dbReference>
<evidence type="ECO:0000313" key="2">
    <source>
        <dbReference type="Proteomes" id="UP000011865"/>
    </source>
</evidence>